<dbReference type="EMBL" id="CM037012">
    <property type="protein sequence ID" value="KAH7690737.1"/>
    <property type="molecule type" value="Genomic_DNA"/>
</dbReference>
<protein>
    <submittedName>
        <fullName evidence="1">Uncharacterized protein</fullName>
    </submittedName>
</protein>
<dbReference type="Proteomes" id="UP000827976">
    <property type="component" value="Chromosome 2"/>
</dbReference>
<accession>A0ACB7WRC5</accession>
<sequence>MERLPPFYEEEDDDDDEHHLHHQLQQEQHGLLSCWGKLKHVFPWRKLRRHVRRRHSRVPVKRGSFKYDPLSYAQNFDDGGKDEDEENLSRGFSSRFVALNASTSIKQGGGG</sequence>
<name>A0ACB7WRC5_DIOAL</name>
<keyword evidence="2" id="KW-1185">Reference proteome</keyword>
<evidence type="ECO:0000313" key="1">
    <source>
        <dbReference type="EMBL" id="KAH7690737.1"/>
    </source>
</evidence>
<reference evidence="2" key="1">
    <citation type="journal article" date="2022" name="Nat. Commun.">
        <title>Chromosome evolution and the genetic basis of agronomically important traits in greater yam.</title>
        <authorList>
            <person name="Bredeson J.V."/>
            <person name="Lyons J.B."/>
            <person name="Oniyinde I.O."/>
            <person name="Okereke N.R."/>
            <person name="Kolade O."/>
            <person name="Nnabue I."/>
            <person name="Nwadili C.O."/>
            <person name="Hribova E."/>
            <person name="Parker M."/>
            <person name="Nwogha J."/>
            <person name="Shu S."/>
            <person name="Carlson J."/>
            <person name="Kariba R."/>
            <person name="Muthemba S."/>
            <person name="Knop K."/>
            <person name="Barton G.J."/>
            <person name="Sherwood A.V."/>
            <person name="Lopez-Montes A."/>
            <person name="Asiedu R."/>
            <person name="Jamnadass R."/>
            <person name="Muchugi A."/>
            <person name="Goodstein D."/>
            <person name="Egesi C.N."/>
            <person name="Featherston J."/>
            <person name="Asfaw A."/>
            <person name="Simpson G.G."/>
            <person name="Dolezel J."/>
            <person name="Hendre P.S."/>
            <person name="Van Deynze A."/>
            <person name="Kumar P.L."/>
            <person name="Obidiegwu J.E."/>
            <person name="Bhattacharjee R."/>
            <person name="Rokhsar D.S."/>
        </authorList>
    </citation>
    <scope>NUCLEOTIDE SEQUENCE [LARGE SCALE GENOMIC DNA]</scope>
    <source>
        <strain evidence="2">cv. TDa95/00328</strain>
    </source>
</reference>
<proteinExistence type="predicted"/>
<organism evidence="1 2">
    <name type="scientific">Dioscorea alata</name>
    <name type="common">Purple yam</name>
    <dbReference type="NCBI Taxonomy" id="55571"/>
    <lineage>
        <taxon>Eukaryota</taxon>
        <taxon>Viridiplantae</taxon>
        <taxon>Streptophyta</taxon>
        <taxon>Embryophyta</taxon>
        <taxon>Tracheophyta</taxon>
        <taxon>Spermatophyta</taxon>
        <taxon>Magnoliopsida</taxon>
        <taxon>Liliopsida</taxon>
        <taxon>Dioscoreales</taxon>
        <taxon>Dioscoreaceae</taxon>
        <taxon>Dioscorea</taxon>
    </lineage>
</organism>
<evidence type="ECO:0000313" key="2">
    <source>
        <dbReference type="Proteomes" id="UP000827976"/>
    </source>
</evidence>
<gene>
    <name evidence="1" type="ORF">IHE45_02G069800</name>
</gene>
<comment type="caution">
    <text evidence="1">The sequence shown here is derived from an EMBL/GenBank/DDBJ whole genome shotgun (WGS) entry which is preliminary data.</text>
</comment>